<feature type="transmembrane region" description="Helical" evidence="10">
    <location>
        <begin position="99"/>
        <end position="121"/>
    </location>
</feature>
<dbReference type="Proteomes" id="UP000260812">
    <property type="component" value="Unassembled WGS sequence"/>
</dbReference>
<dbReference type="PIRSF" id="PIRSF006603">
    <property type="entry name" value="DinF"/>
    <property type="match status" value="1"/>
</dbReference>
<dbReference type="InterPro" id="IPR048279">
    <property type="entry name" value="MdtK-like"/>
</dbReference>
<dbReference type="GO" id="GO:0042910">
    <property type="term" value="F:xenobiotic transmembrane transporter activity"/>
    <property type="evidence" value="ECO:0007669"/>
    <property type="project" value="InterPro"/>
</dbReference>
<dbReference type="AlphaFoldDB" id="A0A3E3I2J3"/>
<gene>
    <name evidence="12" type="ORF">DWY69_17220</name>
    <name evidence="11" type="ORF">DXC51_15945</name>
</gene>
<feature type="transmembrane region" description="Helical" evidence="10">
    <location>
        <begin position="198"/>
        <end position="221"/>
    </location>
</feature>
<feature type="transmembrane region" description="Helical" evidence="10">
    <location>
        <begin position="242"/>
        <end position="266"/>
    </location>
</feature>
<feature type="transmembrane region" description="Helical" evidence="10">
    <location>
        <begin position="278"/>
        <end position="302"/>
    </location>
</feature>
<keyword evidence="13" id="KW-1185">Reference proteome</keyword>
<reference evidence="11 14" key="1">
    <citation type="submission" date="2018-08" db="EMBL/GenBank/DDBJ databases">
        <title>A genome reference for cultivated species of the human gut microbiota.</title>
        <authorList>
            <person name="Zou Y."/>
            <person name="Xue W."/>
            <person name="Luo G."/>
        </authorList>
    </citation>
    <scope>NUCLEOTIDE SEQUENCE [LARGE SCALE GENOMIC DNA]</scope>
    <source>
        <strain evidence="12 14">AF26-4BH</strain>
        <strain evidence="11">TF05-5AC</strain>
    </source>
</reference>
<organism evidence="11 13">
    <name type="scientific">Eisenbergiella massiliensis</name>
    <dbReference type="NCBI Taxonomy" id="1720294"/>
    <lineage>
        <taxon>Bacteria</taxon>
        <taxon>Bacillati</taxon>
        <taxon>Bacillota</taxon>
        <taxon>Clostridia</taxon>
        <taxon>Lachnospirales</taxon>
        <taxon>Lachnospiraceae</taxon>
        <taxon>Eisenbergiella</taxon>
    </lineage>
</organism>
<accession>A0A3E3I2J3</accession>
<evidence type="ECO:0000313" key="11">
    <source>
        <dbReference type="EMBL" id="RGE58891.1"/>
    </source>
</evidence>
<proteinExistence type="inferred from homology"/>
<protein>
    <recommendedName>
        <fullName evidence="3">Multidrug export protein MepA</fullName>
    </recommendedName>
</protein>
<evidence type="ECO:0000256" key="5">
    <source>
        <dbReference type="ARBA" id="ARBA00022475"/>
    </source>
</evidence>
<dbReference type="GO" id="GO:0005886">
    <property type="term" value="C:plasma membrane"/>
    <property type="evidence" value="ECO:0007669"/>
    <property type="project" value="UniProtKB-SubCell"/>
</dbReference>
<evidence type="ECO:0000256" key="6">
    <source>
        <dbReference type="ARBA" id="ARBA00022692"/>
    </source>
</evidence>
<comment type="subcellular location">
    <subcellularLocation>
        <location evidence="1">Cell membrane</location>
        <topology evidence="1">Multi-pass membrane protein</topology>
    </subcellularLocation>
</comment>
<feature type="transmembrane region" description="Helical" evidence="10">
    <location>
        <begin position="323"/>
        <end position="345"/>
    </location>
</feature>
<dbReference type="Proteomes" id="UP000261166">
    <property type="component" value="Unassembled WGS sequence"/>
</dbReference>
<feature type="transmembrane region" description="Helical" evidence="10">
    <location>
        <begin position="405"/>
        <end position="426"/>
    </location>
</feature>
<dbReference type="InterPro" id="IPR045070">
    <property type="entry name" value="MATE_MepA-like"/>
</dbReference>
<dbReference type="GO" id="GO:0046677">
    <property type="term" value="P:response to antibiotic"/>
    <property type="evidence" value="ECO:0007669"/>
    <property type="project" value="UniProtKB-KW"/>
</dbReference>
<dbReference type="Pfam" id="PF01554">
    <property type="entry name" value="MatE"/>
    <property type="match status" value="2"/>
</dbReference>
<sequence length="467" mass="50538">MKTQKKHVNDFGNDSVPGLVLRVSVPFMFAQFVNVMYSIVDRIYIGNIPAAGADSLAGAGVCAPIITLLSSFATLIGIGGSILFSMRLGQNDKKDAEKILGNCFSTLILFSAALTLIFLLSKGMLLHWFGASDVTYPYANTYLTIYTCGTFFALLSMGMNYFITAQGYPLLGMVTTLIGAILNIILDPLFIFVFHMDIAGAAVATVLAQLASCIFVLCVLYRKSMPVPLHLRRPDPVLVKRILALGFSPFLILATDSIIIIAMNAVLQYHGGPGYGDTLITCATIVQSYMMLITSPMLGITGGSQPLISFNYGANKPERIRKIVFCVLMLCIGFTSFMFLVSRFLPAAFAGIFTNNAEYIELSVWGIRAFTMMIIPLSLQYTFVDSLTALGMTGLSLFLSLFRKTTYFVATCLLPFAFTAASAFYAEPIADGIAALTSTTAFAIVYMKYLKGTGSLMEIGTGRGQAA</sequence>
<keyword evidence="9" id="KW-0046">Antibiotic resistance</keyword>
<keyword evidence="6 10" id="KW-0812">Transmembrane</keyword>
<evidence type="ECO:0000313" key="12">
    <source>
        <dbReference type="EMBL" id="RGE69390.1"/>
    </source>
</evidence>
<evidence type="ECO:0000256" key="7">
    <source>
        <dbReference type="ARBA" id="ARBA00022989"/>
    </source>
</evidence>
<evidence type="ECO:0000256" key="4">
    <source>
        <dbReference type="ARBA" id="ARBA00022448"/>
    </source>
</evidence>
<dbReference type="OrthoDB" id="9811110at2"/>
<keyword evidence="4" id="KW-0813">Transport</keyword>
<dbReference type="GeneID" id="97988318"/>
<name>A0A3E3I2J3_9FIRM</name>
<feature type="transmembrane region" description="Helical" evidence="10">
    <location>
        <begin position="56"/>
        <end position="78"/>
    </location>
</feature>
<dbReference type="EMBL" id="QVLV01000010">
    <property type="protein sequence ID" value="RGE58891.1"/>
    <property type="molecule type" value="Genomic_DNA"/>
</dbReference>
<evidence type="ECO:0000313" key="14">
    <source>
        <dbReference type="Proteomes" id="UP000261166"/>
    </source>
</evidence>
<evidence type="ECO:0000313" key="13">
    <source>
        <dbReference type="Proteomes" id="UP000260812"/>
    </source>
</evidence>
<feature type="transmembrane region" description="Helical" evidence="10">
    <location>
        <begin position="141"/>
        <end position="163"/>
    </location>
</feature>
<keyword evidence="5" id="KW-1003">Cell membrane</keyword>
<dbReference type="EMBL" id="QVLU01000016">
    <property type="protein sequence ID" value="RGE69390.1"/>
    <property type="molecule type" value="Genomic_DNA"/>
</dbReference>
<evidence type="ECO:0000256" key="3">
    <source>
        <dbReference type="ARBA" id="ARBA00022106"/>
    </source>
</evidence>
<feature type="transmembrane region" description="Helical" evidence="10">
    <location>
        <begin position="432"/>
        <end position="450"/>
    </location>
</feature>
<keyword evidence="8 10" id="KW-0472">Membrane</keyword>
<dbReference type="PANTHER" id="PTHR43823">
    <property type="entry name" value="SPORULATION PROTEIN YKVU"/>
    <property type="match status" value="1"/>
</dbReference>
<dbReference type="CDD" id="cd13143">
    <property type="entry name" value="MATE_MepA_like"/>
    <property type="match status" value="1"/>
</dbReference>
<evidence type="ECO:0000256" key="10">
    <source>
        <dbReference type="SAM" id="Phobius"/>
    </source>
</evidence>
<keyword evidence="7 10" id="KW-1133">Transmembrane helix</keyword>
<dbReference type="InterPro" id="IPR051327">
    <property type="entry name" value="MATE_MepA_subfamily"/>
</dbReference>
<feature type="transmembrane region" description="Helical" evidence="10">
    <location>
        <begin position="20"/>
        <end position="40"/>
    </location>
</feature>
<feature type="transmembrane region" description="Helical" evidence="10">
    <location>
        <begin position="170"/>
        <end position="192"/>
    </location>
</feature>
<dbReference type="NCBIfam" id="TIGR00797">
    <property type="entry name" value="matE"/>
    <property type="match status" value="1"/>
</dbReference>
<comment type="similarity">
    <text evidence="2">Belongs to the multi antimicrobial extrusion (MATE) (TC 2.A.66.1) family. MepA subfamily.</text>
</comment>
<dbReference type="RefSeq" id="WP_025487403.1">
    <property type="nucleotide sequence ID" value="NZ_CALBAU010000072.1"/>
</dbReference>
<evidence type="ECO:0000256" key="2">
    <source>
        <dbReference type="ARBA" id="ARBA00008417"/>
    </source>
</evidence>
<dbReference type="PANTHER" id="PTHR43823:SF3">
    <property type="entry name" value="MULTIDRUG EXPORT PROTEIN MEPA"/>
    <property type="match status" value="1"/>
</dbReference>
<dbReference type="GO" id="GO:0015297">
    <property type="term" value="F:antiporter activity"/>
    <property type="evidence" value="ECO:0007669"/>
    <property type="project" value="InterPro"/>
</dbReference>
<evidence type="ECO:0000256" key="9">
    <source>
        <dbReference type="ARBA" id="ARBA00023251"/>
    </source>
</evidence>
<evidence type="ECO:0000256" key="1">
    <source>
        <dbReference type="ARBA" id="ARBA00004651"/>
    </source>
</evidence>
<comment type="caution">
    <text evidence="11">The sequence shown here is derived from an EMBL/GenBank/DDBJ whole genome shotgun (WGS) entry which is preliminary data.</text>
</comment>
<dbReference type="InterPro" id="IPR002528">
    <property type="entry name" value="MATE_fam"/>
</dbReference>
<evidence type="ECO:0000256" key="8">
    <source>
        <dbReference type="ARBA" id="ARBA00023136"/>
    </source>
</evidence>